<dbReference type="GeneID" id="83206310"/>
<evidence type="ECO:0000313" key="2">
    <source>
        <dbReference type="Proteomes" id="UP001150941"/>
    </source>
</evidence>
<reference evidence="1" key="1">
    <citation type="submission" date="2022-11" db="EMBL/GenBank/DDBJ databases">
        <authorList>
            <person name="Petersen C."/>
        </authorList>
    </citation>
    <scope>NUCLEOTIDE SEQUENCE</scope>
    <source>
        <strain evidence="1">IBT 19713</strain>
    </source>
</reference>
<evidence type="ECO:0000313" key="1">
    <source>
        <dbReference type="EMBL" id="KAJ5220507.1"/>
    </source>
</evidence>
<accession>A0A9W9NIF8</accession>
<dbReference type="EMBL" id="JAPQKS010000007">
    <property type="protein sequence ID" value="KAJ5220507.1"/>
    <property type="molecule type" value="Genomic_DNA"/>
</dbReference>
<protein>
    <submittedName>
        <fullName evidence="1">Uncharacterized protein</fullName>
    </submittedName>
</protein>
<proteinExistence type="predicted"/>
<name>A0A9W9NIF8_9EURO</name>
<sequence length="60" mass="6770">MSLEVVTTPRAISWLCGGSRIAACGLNHGDMKYVARSIAQYLKDFRDWFLLLRGPANWGR</sequence>
<dbReference type="AlphaFoldDB" id="A0A9W9NIF8"/>
<keyword evidence="2" id="KW-1185">Reference proteome</keyword>
<reference evidence="1" key="2">
    <citation type="journal article" date="2023" name="IMA Fungus">
        <title>Comparative genomic study of the Penicillium genus elucidates a diverse pangenome and 15 lateral gene transfer events.</title>
        <authorList>
            <person name="Petersen C."/>
            <person name="Sorensen T."/>
            <person name="Nielsen M.R."/>
            <person name="Sondergaard T.E."/>
            <person name="Sorensen J.L."/>
            <person name="Fitzpatrick D.A."/>
            <person name="Frisvad J.C."/>
            <person name="Nielsen K.L."/>
        </authorList>
    </citation>
    <scope>NUCLEOTIDE SEQUENCE</scope>
    <source>
        <strain evidence="1">IBT 19713</strain>
    </source>
</reference>
<gene>
    <name evidence="1" type="ORF">N7468_009711</name>
</gene>
<dbReference type="Proteomes" id="UP001150941">
    <property type="component" value="Unassembled WGS sequence"/>
</dbReference>
<comment type="caution">
    <text evidence="1">The sequence shown here is derived from an EMBL/GenBank/DDBJ whole genome shotgun (WGS) entry which is preliminary data.</text>
</comment>
<dbReference type="RefSeq" id="XP_058327337.1">
    <property type="nucleotide sequence ID" value="XM_058479007.1"/>
</dbReference>
<organism evidence="1 2">
    <name type="scientific">Penicillium chermesinum</name>
    <dbReference type="NCBI Taxonomy" id="63820"/>
    <lineage>
        <taxon>Eukaryota</taxon>
        <taxon>Fungi</taxon>
        <taxon>Dikarya</taxon>
        <taxon>Ascomycota</taxon>
        <taxon>Pezizomycotina</taxon>
        <taxon>Eurotiomycetes</taxon>
        <taxon>Eurotiomycetidae</taxon>
        <taxon>Eurotiales</taxon>
        <taxon>Aspergillaceae</taxon>
        <taxon>Penicillium</taxon>
    </lineage>
</organism>